<evidence type="ECO:0000313" key="2">
    <source>
        <dbReference type="Proteomes" id="UP000590868"/>
    </source>
</evidence>
<protein>
    <submittedName>
        <fullName evidence="1">TGRM2 protein</fullName>
    </submittedName>
</protein>
<dbReference type="Proteomes" id="UP000590868">
    <property type="component" value="Unassembled WGS sequence"/>
</dbReference>
<evidence type="ECO:0000313" key="1">
    <source>
        <dbReference type="EMBL" id="NXP55501.1"/>
    </source>
</evidence>
<name>A0A7L2B887_9GRUI</name>
<reference evidence="1 2" key="1">
    <citation type="submission" date="2019-09" db="EMBL/GenBank/DDBJ databases">
        <title>Bird 10,000 Genomes (B10K) Project - Family phase.</title>
        <authorList>
            <person name="Zhang G."/>
        </authorList>
    </citation>
    <scope>NUCLEOTIDE SEQUENCE [LARGE SCALE GENOMIC DNA]</scope>
    <source>
        <strain evidence="1">B10K-DU-001-55</strain>
        <tissue evidence="1">Muscle</tissue>
    </source>
</reference>
<feature type="non-terminal residue" evidence="1">
    <location>
        <position position="1"/>
    </location>
</feature>
<comment type="caution">
    <text evidence="1">The sequence shown here is derived from an EMBL/GenBank/DDBJ whole genome shotgun (WGS) entry which is preliminary data.</text>
</comment>
<dbReference type="AlphaFoldDB" id="A0A7L2B887"/>
<proteinExistence type="predicted"/>
<sequence>LGELYRLLSDKDFQLQMDGLVLLLEYCKGSPQLISNNIVPIFDIFVLRLQDCNKNVIQQALEVLALMIPMLKGALHQVQVPLVIAVTQNLNSKHLGIRAAA</sequence>
<dbReference type="InterPro" id="IPR016024">
    <property type="entry name" value="ARM-type_fold"/>
</dbReference>
<feature type="non-terminal residue" evidence="1">
    <location>
        <position position="101"/>
    </location>
</feature>
<dbReference type="EMBL" id="VXBZ01011877">
    <property type="protein sequence ID" value="NXP55501.1"/>
    <property type="molecule type" value="Genomic_DNA"/>
</dbReference>
<dbReference type="OrthoDB" id="63891at2759"/>
<dbReference type="InterPro" id="IPR011989">
    <property type="entry name" value="ARM-like"/>
</dbReference>
<gene>
    <name evidence="1" type="primary">Togaram2</name>
    <name evidence="1" type="ORF">HELFUL_R12357</name>
</gene>
<accession>A0A7L2B887</accession>
<dbReference type="SUPFAM" id="SSF48371">
    <property type="entry name" value="ARM repeat"/>
    <property type="match status" value="1"/>
</dbReference>
<dbReference type="Gene3D" id="1.25.10.10">
    <property type="entry name" value="Leucine-rich Repeat Variant"/>
    <property type="match status" value="1"/>
</dbReference>
<keyword evidence="2" id="KW-1185">Reference proteome</keyword>
<organism evidence="1 2">
    <name type="scientific">Heliornis fulica</name>
    <name type="common">sungrebe</name>
    <dbReference type="NCBI Taxonomy" id="54369"/>
    <lineage>
        <taxon>Eukaryota</taxon>
        <taxon>Metazoa</taxon>
        <taxon>Chordata</taxon>
        <taxon>Craniata</taxon>
        <taxon>Vertebrata</taxon>
        <taxon>Euteleostomi</taxon>
        <taxon>Archelosauria</taxon>
        <taxon>Archosauria</taxon>
        <taxon>Dinosauria</taxon>
        <taxon>Saurischia</taxon>
        <taxon>Theropoda</taxon>
        <taxon>Coelurosauria</taxon>
        <taxon>Aves</taxon>
        <taxon>Neognathae</taxon>
        <taxon>Neoaves</taxon>
        <taxon>Gruiformes</taxon>
        <taxon>Heliornithidae</taxon>
        <taxon>Heliornis</taxon>
    </lineage>
</organism>